<dbReference type="Proteomes" id="UP001211872">
    <property type="component" value="Chromosome"/>
</dbReference>
<reference evidence="2 3" key="1">
    <citation type="journal article" date="2011" name="Int. J. Syst. Evol. Microbiol.">
        <title>Hymenobacter yonginensis sp. nov., isolated from a mesotrophic artificial lake.</title>
        <authorList>
            <person name="Joung Y."/>
            <person name="Cho S.H."/>
            <person name="Kim H."/>
            <person name="Kim S.B."/>
            <person name="Joh K."/>
        </authorList>
    </citation>
    <scope>NUCLEOTIDE SEQUENCE [LARGE SCALE GENOMIC DNA]</scope>
    <source>
        <strain evidence="2 3">KCTC 22745</strain>
    </source>
</reference>
<proteinExistence type="predicted"/>
<keyword evidence="3" id="KW-1185">Reference proteome</keyword>
<dbReference type="EMBL" id="CP115396">
    <property type="protein sequence ID" value="WBO83647.1"/>
    <property type="molecule type" value="Genomic_DNA"/>
</dbReference>
<accession>A0ABY7PLZ5</accession>
<feature type="domain" description="DUF5615" evidence="1">
    <location>
        <begin position="1"/>
        <end position="102"/>
    </location>
</feature>
<evidence type="ECO:0000313" key="3">
    <source>
        <dbReference type="Proteomes" id="UP001211872"/>
    </source>
</evidence>
<evidence type="ECO:0000313" key="2">
    <source>
        <dbReference type="EMBL" id="WBO83647.1"/>
    </source>
</evidence>
<gene>
    <name evidence="2" type="ORF">O9Z63_14835</name>
</gene>
<evidence type="ECO:0000259" key="1">
    <source>
        <dbReference type="Pfam" id="PF18480"/>
    </source>
</evidence>
<sequence>MKLLLDENISYRVVALLAEAFPGSEQVRRLGLLGKTDRLIWDYARQHEFVIVTHDDDFVELSTLYGAPPKVLLLRAGNLPTAALAALLQQHQATIEAELASGTDTYCLTLYGELR</sequence>
<organism evidence="2 3">
    <name type="scientific">Hymenobacter yonginensis</name>
    <dbReference type="NCBI Taxonomy" id="748197"/>
    <lineage>
        <taxon>Bacteria</taxon>
        <taxon>Pseudomonadati</taxon>
        <taxon>Bacteroidota</taxon>
        <taxon>Cytophagia</taxon>
        <taxon>Cytophagales</taxon>
        <taxon>Hymenobacteraceae</taxon>
        <taxon>Hymenobacter</taxon>
    </lineage>
</organism>
<dbReference type="RefSeq" id="WP_270126044.1">
    <property type="nucleotide sequence ID" value="NZ_CP115396.1"/>
</dbReference>
<name>A0ABY7PLZ5_9BACT</name>
<protein>
    <submittedName>
        <fullName evidence="2">DUF5615 family PIN-like protein</fullName>
    </submittedName>
</protein>
<dbReference type="InterPro" id="IPR041049">
    <property type="entry name" value="DUF5615"/>
</dbReference>
<dbReference type="Pfam" id="PF18480">
    <property type="entry name" value="DUF5615"/>
    <property type="match status" value="1"/>
</dbReference>